<evidence type="ECO:0000313" key="3">
    <source>
        <dbReference type="Proteomes" id="UP000655225"/>
    </source>
</evidence>
<feature type="signal peptide" evidence="1">
    <location>
        <begin position="1"/>
        <end position="23"/>
    </location>
</feature>
<dbReference type="PANTHER" id="PTHR33881:SF10">
    <property type="entry name" value="SLIT HOMOLOG 2 PROTEIN-LIKE"/>
    <property type="match status" value="1"/>
</dbReference>
<accession>A0A834YVC4</accession>
<protein>
    <submittedName>
        <fullName evidence="2">Uncharacterized protein</fullName>
    </submittedName>
</protein>
<gene>
    <name evidence="2" type="ORF">HHK36_022673</name>
</gene>
<proteinExistence type="predicted"/>
<evidence type="ECO:0000313" key="2">
    <source>
        <dbReference type="EMBL" id="KAF8392331.1"/>
    </source>
</evidence>
<comment type="caution">
    <text evidence="2">The sequence shown here is derived from an EMBL/GenBank/DDBJ whole genome shotgun (WGS) entry which is preliminary data.</text>
</comment>
<dbReference type="Proteomes" id="UP000655225">
    <property type="component" value="Unassembled WGS sequence"/>
</dbReference>
<dbReference type="OrthoDB" id="1914642at2759"/>
<dbReference type="EMBL" id="JABCRI010000016">
    <property type="protein sequence ID" value="KAF8392331.1"/>
    <property type="molecule type" value="Genomic_DNA"/>
</dbReference>
<keyword evidence="3" id="KW-1185">Reference proteome</keyword>
<sequence>MASANLFVVLAILLVLQFNTAISDPLSPLLSPFLDQVCEDVECGKGTCKSSLSYAFNFICECDPGWKQTRDNETDYKFLPCVIPNCSLDYSCVEAPPPVPAKEIPFNESFFDPCYWIYCGEGSCNQETKYKHTCQCKAGYENLLNVTAFPCFSECKNKNI</sequence>
<name>A0A834YVC4_TETSI</name>
<feature type="chain" id="PRO_5032523376" evidence="1">
    <location>
        <begin position="24"/>
        <end position="160"/>
    </location>
</feature>
<dbReference type="AlphaFoldDB" id="A0A834YVC4"/>
<evidence type="ECO:0000256" key="1">
    <source>
        <dbReference type="SAM" id="SignalP"/>
    </source>
</evidence>
<dbReference type="PANTHER" id="PTHR33881">
    <property type="entry name" value="NEUROGENIC LOCUS NOTCH-LIKE PROTEIN"/>
    <property type="match status" value="1"/>
</dbReference>
<reference evidence="2 3" key="1">
    <citation type="submission" date="2020-04" db="EMBL/GenBank/DDBJ databases">
        <title>Plant Genome Project.</title>
        <authorList>
            <person name="Zhang R.-G."/>
        </authorList>
    </citation>
    <scope>NUCLEOTIDE SEQUENCE [LARGE SCALE GENOMIC DNA]</scope>
    <source>
        <strain evidence="2">YNK0</strain>
        <tissue evidence="2">Leaf</tissue>
    </source>
</reference>
<keyword evidence="1" id="KW-0732">Signal</keyword>
<dbReference type="OMA" id="TGMVMWS"/>
<organism evidence="2 3">
    <name type="scientific">Tetracentron sinense</name>
    <name type="common">Spur-leaf</name>
    <dbReference type="NCBI Taxonomy" id="13715"/>
    <lineage>
        <taxon>Eukaryota</taxon>
        <taxon>Viridiplantae</taxon>
        <taxon>Streptophyta</taxon>
        <taxon>Embryophyta</taxon>
        <taxon>Tracheophyta</taxon>
        <taxon>Spermatophyta</taxon>
        <taxon>Magnoliopsida</taxon>
        <taxon>Trochodendrales</taxon>
        <taxon>Trochodendraceae</taxon>
        <taxon>Tetracentron</taxon>
    </lineage>
</organism>